<dbReference type="Pfam" id="PF05430">
    <property type="entry name" value="Methyltransf_30"/>
    <property type="match status" value="1"/>
</dbReference>
<evidence type="ECO:0008006" key="13">
    <source>
        <dbReference type="Google" id="ProtNLM"/>
    </source>
</evidence>
<keyword evidence="3" id="KW-0285">Flavoprotein</keyword>
<dbReference type="GO" id="GO:0004808">
    <property type="term" value="F:tRNA (5-methylaminomethyl-2-thiouridylate)(34)-methyltransferase activity"/>
    <property type="evidence" value="ECO:0007669"/>
    <property type="project" value="InterPro"/>
</dbReference>
<keyword evidence="4" id="KW-0808">Transferase</keyword>
<evidence type="ECO:0000256" key="2">
    <source>
        <dbReference type="ARBA" id="ARBA00022603"/>
    </source>
</evidence>
<evidence type="ECO:0000313" key="12">
    <source>
        <dbReference type="EMBL" id="SUZ72231.1"/>
    </source>
</evidence>
<evidence type="ECO:0000259" key="10">
    <source>
        <dbReference type="Pfam" id="PF01266"/>
    </source>
</evidence>
<protein>
    <recommendedName>
        <fullName evidence="13">FAD dependent oxidoreductase domain-containing protein</fullName>
    </recommendedName>
</protein>
<gene>
    <name evidence="12" type="ORF">METZ01_LOCUS25085</name>
</gene>
<dbReference type="InterPro" id="IPR008471">
    <property type="entry name" value="MnmC-like_methylTransf"/>
</dbReference>
<proteinExistence type="inferred from homology"/>
<dbReference type="EMBL" id="UINC01001148">
    <property type="protein sequence ID" value="SUZ72231.1"/>
    <property type="molecule type" value="Genomic_DNA"/>
</dbReference>
<keyword evidence="1" id="KW-0963">Cytoplasm</keyword>
<keyword evidence="5" id="KW-0949">S-adenosyl-L-methionine</keyword>
<evidence type="ECO:0000256" key="5">
    <source>
        <dbReference type="ARBA" id="ARBA00022691"/>
    </source>
</evidence>
<evidence type="ECO:0000259" key="11">
    <source>
        <dbReference type="Pfam" id="PF05430"/>
    </source>
</evidence>
<dbReference type="HAMAP" id="MF_01102">
    <property type="entry name" value="MnmC"/>
    <property type="match status" value="1"/>
</dbReference>
<dbReference type="Gene3D" id="3.40.50.150">
    <property type="entry name" value="Vaccinia Virus protein VP39"/>
    <property type="match status" value="1"/>
</dbReference>
<accession>A0A381PYV5</accession>
<organism evidence="12">
    <name type="scientific">marine metagenome</name>
    <dbReference type="NCBI Taxonomy" id="408172"/>
    <lineage>
        <taxon>unclassified sequences</taxon>
        <taxon>metagenomes</taxon>
        <taxon>ecological metagenomes</taxon>
    </lineage>
</organism>
<evidence type="ECO:0000256" key="1">
    <source>
        <dbReference type="ARBA" id="ARBA00022490"/>
    </source>
</evidence>
<evidence type="ECO:0000256" key="8">
    <source>
        <dbReference type="ARBA" id="ARBA00023002"/>
    </source>
</evidence>
<dbReference type="InterPro" id="IPR006076">
    <property type="entry name" value="FAD-dep_OxRdtase"/>
</dbReference>
<dbReference type="GO" id="GO:0005737">
    <property type="term" value="C:cytoplasm"/>
    <property type="evidence" value="ECO:0007669"/>
    <property type="project" value="TreeGrafter"/>
</dbReference>
<sequence>VDWISEEPLSRTYKDLYFSKKKATQEANFVFIQGNDLQQRWSNLKKNEVFNIVELGFGAGINFLTTLKTWTEQRQTDNWLNYLSIENQPLTLNDIEKTLKKYDELDPFSAKLLNNYPINCKGLQRIEFSKEKVSLTVYFGEVSSCLNDLDPEQVTFDACFHDGFSPDKNQDMWSSEVFNSIAKLSSYKTTYSTFSSSKIVTEGLKVNGFKAKKIQGFGDKRHMTKATFNLKQNPKTKFLKRNIAIIGAGIAGCSLAKKLNDKGYQVTIFEKNKSLDTGPSAYKALVMYPRLSAFDTPYSLFCLHSYLYSTKFYDALNTSYWNKTGVLLLDFNETTHKRFLQILNSRQDLKLFKKVTREEATEISGIPVPYGGLFFKDAGWLNPNGILKHMLNSPRIKLITGEVTKISKTKVFLDHKDYSFDHICLCSSFESNKLINLKGITKKRGQITYLKKELDIANLKIPICAQGYISPTSEDVLITGSTYSDSDNEDVTLEENLENIERLKLITDQKVKVVDSNFGYRSITQDRLPLLGKSEDIFINISHGSRGTTSAPISAQFICDLIDGSPPIFGKRLIRSLDPERFIKKS</sequence>
<feature type="domain" description="MnmC-like methyltransferase" evidence="11">
    <location>
        <begin position="104"/>
        <end position="227"/>
    </location>
</feature>
<dbReference type="Gene3D" id="3.30.9.10">
    <property type="entry name" value="D-Amino Acid Oxidase, subunit A, domain 2"/>
    <property type="match status" value="1"/>
</dbReference>
<dbReference type="InterPro" id="IPR029063">
    <property type="entry name" value="SAM-dependent_MTases_sf"/>
</dbReference>
<feature type="domain" description="FAD dependent oxidoreductase" evidence="10">
    <location>
        <begin position="243"/>
        <end position="561"/>
    </location>
</feature>
<evidence type="ECO:0000256" key="9">
    <source>
        <dbReference type="ARBA" id="ARBA00023268"/>
    </source>
</evidence>
<evidence type="ECO:0000256" key="6">
    <source>
        <dbReference type="ARBA" id="ARBA00022694"/>
    </source>
</evidence>
<keyword evidence="8" id="KW-0560">Oxidoreductase</keyword>
<dbReference type="NCBIfam" id="TIGR03197">
    <property type="entry name" value="MnmC_Cterm"/>
    <property type="match status" value="1"/>
</dbReference>
<dbReference type="InterPro" id="IPR023032">
    <property type="entry name" value="tRNA_MAMT_biosynth_bifunc_MnmC"/>
</dbReference>
<feature type="non-terminal residue" evidence="12">
    <location>
        <position position="1"/>
    </location>
</feature>
<dbReference type="PANTHER" id="PTHR13847">
    <property type="entry name" value="SARCOSINE DEHYDROGENASE-RELATED"/>
    <property type="match status" value="1"/>
</dbReference>
<dbReference type="Pfam" id="PF01266">
    <property type="entry name" value="DAO"/>
    <property type="match status" value="1"/>
</dbReference>
<name>A0A381PYV5_9ZZZZ</name>
<evidence type="ECO:0000256" key="7">
    <source>
        <dbReference type="ARBA" id="ARBA00022827"/>
    </source>
</evidence>
<dbReference type="GO" id="GO:0016645">
    <property type="term" value="F:oxidoreductase activity, acting on the CH-NH group of donors"/>
    <property type="evidence" value="ECO:0007669"/>
    <property type="project" value="InterPro"/>
</dbReference>
<keyword evidence="2" id="KW-0489">Methyltransferase</keyword>
<dbReference type="NCBIfam" id="NF033855">
    <property type="entry name" value="tRNA_MNMC2"/>
    <property type="match status" value="1"/>
</dbReference>
<dbReference type="SUPFAM" id="SSF51905">
    <property type="entry name" value="FAD/NAD(P)-binding domain"/>
    <property type="match status" value="1"/>
</dbReference>
<keyword evidence="7" id="KW-0274">FAD</keyword>
<dbReference type="InterPro" id="IPR017610">
    <property type="entry name" value="tRNA_S-uridine_synth_MnmC_C"/>
</dbReference>
<dbReference type="PANTHER" id="PTHR13847:SF283">
    <property type="entry name" value="TRNA 5-METHYLAMINOMETHYL-2-THIOURIDINE BIOSYNTHESIS BIFUNCTIONAL PROTEIN MNMC"/>
    <property type="match status" value="1"/>
</dbReference>
<reference evidence="12" key="1">
    <citation type="submission" date="2018-05" db="EMBL/GenBank/DDBJ databases">
        <authorList>
            <person name="Lanie J.A."/>
            <person name="Ng W.-L."/>
            <person name="Kazmierczak K.M."/>
            <person name="Andrzejewski T.M."/>
            <person name="Davidsen T.M."/>
            <person name="Wayne K.J."/>
            <person name="Tettelin H."/>
            <person name="Glass J.I."/>
            <person name="Rusch D."/>
            <person name="Podicherti R."/>
            <person name="Tsui H.-C.T."/>
            <person name="Winkler M.E."/>
        </authorList>
    </citation>
    <scope>NUCLEOTIDE SEQUENCE</scope>
</reference>
<dbReference type="InterPro" id="IPR036188">
    <property type="entry name" value="FAD/NAD-bd_sf"/>
</dbReference>
<keyword evidence="6" id="KW-0819">tRNA processing</keyword>
<evidence type="ECO:0000256" key="3">
    <source>
        <dbReference type="ARBA" id="ARBA00022630"/>
    </source>
</evidence>
<dbReference type="Gene3D" id="3.50.50.60">
    <property type="entry name" value="FAD/NAD(P)-binding domain"/>
    <property type="match status" value="1"/>
</dbReference>
<dbReference type="AlphaFoldDB" id="A0A381PYV5"/>
<dbReference type="GO" id="GO:0008033">
    <property type="term" value="P:tRNA processing"/>
    <property type="evidence" value="ECO:0007669"/>
    <property type="project" value="UniProtKB-KW"/>
</dbReference>
<evidence type="ECO:0000256" key="4">
    <source>
        <dbReference type="ARBA" id="ARBA00022679"/>
    </source>
</evidence>
<dbReference type="InterPro" id="IPR047785">
    <property type="entry name" value="tRNA_MNMC2"/>
</dbReference>
<keyword evidence="9" id="KW-0511">Multifunctional enzyme</keyword>
<dbReference type="GO" id="GO:0032259">
    <property type="term" value="P:methylation"/>
    <property type="evidence" value="ECO:0007669"/>
    <property type="project" value="UniProtKB-KW"/>
</dbReference>